<dbReference type="RefSeq" id="WP_249322488.1">
    <property type="nucleotide sequence ID" value="NZ_JACRTK010000001.1"/>
</dbReference>
<keyword evidence="2" id="KW-1185">Reference proteome</keyword>
<dbReference type="AlphaFoldDB" id="A0A926EY28"/>
<dbReference type="Proteomes" id="UP000601522">
    <property type="component" value="Unassembled WGS sequence"/>
</dbReference>
<sequence>MIDYNDSILKQNCEYLIKLIEKGNNDNRLIEEEWRELKTRAIKKQKKEYFARIKEESERHRNETLDRFRKEAEESNNELKNNYLSVWKDSIT</sequence>
<evidence type="ECO:0000313" key="2">
    <source>
        <dbReference type="Proteomes" id="UP000601522"/>
    </source>
</evidence>
<reference evidence="1 2" key="1">
    <citation type="submission" date="2020-08" db="EMBL/GenBank/DDBJ databases">
        <title>Genome public.</title>
        <authorList>
            <person name="Liu C."/>
            <person name="Sun Q."/>
        </authorList>
    </citation>
    <scope>NUCLEOTIDE SEQUENCE [LARGE SCALE GENOMIC DNA]</scope>
    <source>
        <strain evidence="1 2">NSJ-26</strain>
    </source>
</reference>
<comment type="caution">
    <text evidence="1">The sequence shown here is derived from an EMBL/GenBank/DDBJ whole genome shotgun (WGS) entry which is preliminary data.</text>
</comment>
<gene>
    <name evidence="1" type="ORF">H8689_00720</name>
</gene>
<evidence type="ECO:0000313" key="1">
    <source>
        <dbReference type="EMBL" id="MBC8589667.1"/>
    </source>
</evidence>
<protein>
    <submittedName>
        <fullName evidence="1">Uncharacterized protein</fullName>
    </submittedName>
</protein>
<accession>A0A926EY28</accession>
<organism evidence="1 2">
    <name type="scientific">Wansuia hejianensis</name>
    <dbReference type="NCBI Taxonomy" id="2763667"/>
    <lineage>
        <taxon>Bacteria</taxon>
        <taxon>Bacillati</taxon>
        <taxon>Bacillota</taxon>
        <taxon>Clostridia</taxon>
        <taxon>Lachnospirales</taxon>
        <taxon>Lachnospiraceae</taxon>
        <taxon>Wansuia</taxon>
    </lineage>
</organism>
<name>A0A926EY28_9FIRM</name>
<dbReference type="EMBL" id="JACRTK010000001">
    <property type="protein sequence ID" value="MBC8589667.1"/>
    <property type="molecule type" value="Genomic_DNA"/>
</dbReference>
<proteinExistence type="predicted"/>